<proteinExistence type="predicted"/>
<evidence type="ECO:0000313" key="3">
    <source>
        <dbReference type="Proteomes" id="UP001290455"/>
    </source>
</evidence>
<keyword evidence="3" id="KW-1185">Reference proteome</keyword>
<reference evidence="2 3" key="1">
    <citation type="submission" date="2023-11" db="EMBL/GenBank/DDBJ databases">
        <title>Bacillus jintuensis, isolated from a mudflat on the Beibu Gulf coast.</title>
        <authorList>
            <person name="Li M."/>
        </authorList>
    </citation>
    <scope>NUCLEOTIDE SEQUENCE [LARGE SCALE GENOMIC DNA]</scope>
    <source>
        <strain evidence="2 3">31A1R</strain>
    </source>
</reference>
<comment type="caution">
    <text evidence="2">The sequence shown here is derived from an EMBL/GenBank/DDBJ whole genome shotgun (WGS) entry which is preliminary data.</text>
</comment>
<dbReference type="InterPro" id="IPR025711">
    <property type="entry name" value="PepSY"/>
</dbReference>
<name>A0ABU5IZH3_9BACI</name>
<dbReference type="Pfam" id="PF03413">
    <property type="entry name" value="PepSY"/>
    <property type="match status" value="1"/>
</dbReference>
<gene>
    <name evidence="2" type="ORF">SM124_12465</name>
</gene>
<dbReference type="EMBL" id="JAXOFX010000007">
    <property type="protein sequence ID" value="MDZ5472565.1"/>
    <property type="molecule type" value="Genomic_DNA"/>
</dbReference>
<protein>
    <submittedName>
        <fullName evidence="2">PepSY domain-containing protein</fullName>
    </submittedName>
</protein>
<evidence type="ECO:0000259" key="1">
    <source>
        <dbReference type="Pfam" id="PF03413"/>
    </source>
</evidence>
<accession>A0ABU5IZH3</accession>
<feature type="domain" description="PepSY" evidence="1">
    <location>
        <begin position="30"/>
        <end position="100"/>
    </location>
</feature>
<dbReference type="RefSeq" id="WP_322446864.1">
    <property type="nucleotide sequence ID" value="NZ_JAXOFX010000007.1"/>
</dbReference>
<dbReference type="Proteomes" id="UP001290455">
    <property type="component" value="Unassembled WGS sequence"/>
</dbReference>
<organism evidence="2 3">
    <name type="scientific">Robertmurraya mangrovi</name>
    <dbReference type="NCBI Taxonomy" id="3098077"/>
    <lineage>
        <taxon>Bacteria</taxon>
        <taxon>Bacillati</taxon>
        <taxon>Bacillota</taxon>
        <taxon>Bacilli</taxon>
        <taxon>Bacillales</taxon>
        <taxon>Bacillaceae</taxon>
        <taxon>Robertmurraya</taxon>
    </lineage>
</organism>
<sequence length="103" mass="11341">MNWKSFLLGLGIGIVSGYATKEIISAKSYVSSEKALASAKAAFKELGPISGSWIHMKTEPYEKEHLSFTVYKGGVSRNINGQMEQYEFVADARTGSIIDAYRI</sequence>
<evidence type="ECO:0000313" key="2">
    <source>
        <dbReference type="EMBL" id="MDZ5472565.1"/>
    </source>
</evidence>